<feature type="transmembrane region" description="Helical" evidence="7">
    <location>
        <begin position="306"/>
        <end position="326"/>
    </location>
</feature>
<accession>A0A2U2MT07</accession>
<comment type="subcellular location">
    <subcellularLocation>
        <location evidence="1">Cell membrane</location>
        <topology evidence="1">Multi-pass membrane protein</topology>
    </subcellularLocation>
</comment>
<dbReference type="Pfam" id="PF01757">
    <property type="entry name" value="Acyl_transf_3"/>
    <property type="match status" value="1"/>
</dbReference>
<dbReference type="AlphaFoldDB" id="A0A2U2MT07"/>
<evidence type="ECO:0000256" key="2">
    <source>
        <dbReference type="ARBA" id="ARBA00007400"/>
    </source>
</evidence>
<evidence type="ECO:0000256" key="1">
    <source>
        <dbReference type="ARBA" id="ARBA00004651"/>
    </source>
</evidence>
<protein>
    <recommendedName>
        <fullName evidence="8">Acyltransferase 3 domain-containing protein</fullName>
    </recommendedName>
</protein>
<dbReference type="EMBL" id="QFFN01000009">
    <property type="protein sequence ID" value="PWG59986.1"/>
    <property type="molecule type" value="Genomic_DNA"/>
</dbReference>
<dbReference type="OrthoDB" id="9816377at2"/>
<feature type="transmembrane region" description="Helical" evidence="7">
    <location>
        <begin position="218"/>
        <end position="245"/>
    </location>
</feature>
<keyword evidence="10" id="KW-1185">Reference proteome</keyword>
<proteinExistence type="inferred from homology"/>
<evidence type="ECO:0000259" key="8">
    <source>
        <dbReference type="Pfam" id="PF01757"/>
    </source>
</evidence>
<dbReference type="GO" id="GO:0009246">
    <property type="term" value="P:enterobacterial common antigen biosynthetic process"/>
    <property type="evidence" value="ECO:0007669"/>
    <property type="project" value="TreeGrafter"/>
</dbReference>
<dbReference type="InterPro" id="IPR002656">
    <property type="entry name" value="Acyl_transf_3_dom"/>
</dbReference>
<feature type="transmembrane region" description="Helical" evidence="7">
    <location>
        <begin position="187"/>
        <end position="206"/>
    </location>
</feature>
<feature type="transmembrane region" description="Helical" evidence="7">
    <location>
        <begin position="165"/>
        <end position="181"/>
    </location>
</feature>
<evidence type="ECO:0000313" key="10">
    <source>
        <dbReference type="Proteomes" id="UP000245753"/>
    </source>
</evidence>
<evidence type="ECO:0000256" key="7">
    <source>
        <dbReference type="SAM" id="Phobius"/>
    </source>
</evidence>
<evidence type="ECO:0000256" key="5">
    <source>
        <dbReference type="ARBA" id="ARBA00022989"/>
    </source>
</evidence>
<keyword evidence="6 7" id="KW-0472">Membrane</keyword>
<keyword evidence="3" id="KW-1003">Cell membrane</keyword>
<dbReference type="PANTHER" id="PTHR40074:SF2">
    <property type="entry name" value="O-ACETYLTRANSFERASE WECH"/>
    <property type="match status" value="1"/>
</dbReference>
<name>A0A2U2MT07_9BIFI</name>
<dbReference type="Proteomes" id="UP000245753">
    <property type="component" value="Unassembled WGS sequence"/>
</dbReference>
<feature type="transmembrane region" description="Helical" evidence="7">
    <location>
        <begin position="55"/>
        <end position="73"/>
    </location>
</feature>
<keyword evidence="4 7" id="KW-0812">Transmembrane</keyword>
<dbReference type="PANTHER" id="PTHR40074">
    <property type="entry name" value="O-ACETYLTRANSFERASE WECH"/>
    <property type="match status" value="1"/>
</dbReference>
<comment type="similarity">
    <text evidence="2">Belongs to the acyltransferase 3 family.</text>
</comment>
<evidence type="ECO:0000313" key="9">
    <source>
        <dbReference type="EMBL" id="PWG59986.1"/>
    </source>
</evidence>
<feature type="transmembrane region" description="Helical" evidence="7">
    <location>
        <begin position="15"/>
        <end position="35"/>
    </location>
</feature>
<reference evidence="9 10" key="1">
    <citation type="journal article" date="2018" name="Int. J. Syst. Evol. Microbiol.">
        <title>Bifidobacterium catulorum sp. nov., a novel taxon from the faeces of the baby common marmoset (Callithrix jacchus).</title>
        <authorList>
            <person name="Modesto M."/>
            <person name="Michelini S."/>
            <person name="Oki K."/>
            <person name="Biavati B."/>
            <person name="Watanabe K."/>
            <person name="Mattarelli P."/>
        </authorList>
    </citation>
    <scope>NUCLEOTIDE SEQUENCE [LARGE SCALE GENOMIC DNA]</scope>
    <source>
        <strain evidence="9 10">MRM 8.19</strain>
    </source>
</reference>
<keyword evidence="5 7" id="KW-1133">Transmembrane helix</keyword>
<evidence type="ECO:0000256" key="4">
    <source>
        <dbReference type="ARBA" id="ARBA00022692"/>
    </source>
</evidence>
<evidence type="ECO:0000256" key="6">
    <source>
        <dbReference type="ARBA" id="ARBA00023136"/>
    </source>
</evidence>
<evidence type="ECO:0000256" key="3">
    <source>
        <dbReference type="ARBA" id="ARBA00022475"/>
    </source>
</evidence>
<feature type="transmembrane region" description="Helical" evidence="7">
    <location>
        <begin position="349"/>
        <end position="374"/>
    </location>
</feature>
<gene>
    <name evidence="9" type="ORF">DF200_04925</name>
</gene>
<organism evidence="9 10">
    <name type="scientific">Bifidobacterium catulorum</name>
    <dbReference type="NCBI Taxonomy" id="1630173"/>
    <lineage>
        <taxon>Bacteria</taxon>
        <taxon>Bacillati</taxon>
        <taxon>Actinomycetota</taxon>
        <taxon>Actinomycetes</taxon>
        <taxon>Bifidobacteriales</taxon>
        <taxon>Bifidobacteriaceae</taxon>
        <taxon>Bifidobacterium</taxon>
    </lineage>
</organism>
<feature type="transmembrane region" description="Helical" evidence="7">
    <location>
        <begin position="135"/>
        <end position="153"/>
    </location>
</feature>
<dbReference type="GO" id="GO:0005886">
    <property type="term" value="C:plasma membrane"/>
    <property type="evidence" value="ECO:0007669"/>
    <property type="project" value="UniProtKB-SubCell"/>
</dbReference>
<dbReference type="RefSeq" id="WP_109137165.1">
    <property type="nucleotide sequence ID" value="NZ_QFFN01000009.1"/>
</dbReference>
<comment type="caution">
    <text evidence="9">The sequence shown here is derived from an EMBL/GenBank/DDBJ whole genome shotgun (WGS) entry which is preliminary data.</text>
</comment>
<feature type="domain" description="Acyltransferase 3" evidence="8">
    <location>
        <begin position="13"/>
        <end position="368"/>
    </location>
</feature>
<feature type="transmembrane region" description="Helical" evidence="7">
    <location>
        <begin position="85"/>
        <end position="106"/>
    </location>
</feature>
<dbReference type="GO" id="GO:0016413">
    <property type="term" value="F:O-acetyltransferase activity"/>
    <property type="evidence" value="ECO:0007669"/>
    <property type="project" value="TreeGrafter"/>
</dbReference>
<sequence length="394" mass="42998">MIHETTNDRDMRFDALRVAAMLMIIACHFVSNIGWRLESPDAPLLGTPAMAADQLLGQVGSSLFFLITGYFLVNRPFRMRRIVDTVLQTFLYSTLFLLLQAMLLAVHPTPGIEAMFAADRLSATLYGTLLPVFNGAYWFITAYVLMLAVSPYLNMVLAASRRRSLVLVGLLLGVSLMALLSMTQPFWNNWCYAITGYLAGGWIRLYGKDSRVCRKLRWWHVGVAAPVAYGVLMAFDYTAVALGFMDWLKSDARYVTGMIPALSIGVAAMIFAMMATNAPRVVRESGRRESGLLGGSGWRGGRGGRFGILASGKTLSATVFGVYLIHNNPYVRPNLWAAVTAVLPAPGSFAAGLAMGAVVTAGIFVVCAACAVVYDAVVVRPVQRLAVRLLRPHR</sequence>
<feature type="transmembrane region" description="Helical" evidence="7">
    <location>
        <begin position="257"/>
        <end position="278"/>
    </location>
</feature>